<dbReference type="Proteomes" id="UP000318294">
    <property type="component" value="Unassembled WGS sequence"/>
</dbReference>
<proteinExistence type="predicted"/>
<dbReference type="EMBL" id="VJON01000004">
    <property type="protein sequence ID" value="TSE35893.1"/>
    <property type="molecule type" value="Genomic_DNA"/>
</dbReference>
<protein>
    <submittedName>
        <fullName evidence="1">Uncharacterized protein</fullName>
    </submittedName>
</protein>
<keyword evidence="2" id="KW-1185">Reference proteome</keyword>
<evidence type="ECO:0000313" key="2">
    <source>
        <dbReference type="Proteomes" id="UP000318294"/>
    </source>
</evidence>
<organism evidence="1 2">
    <name type="scientific">Tepidimonas charontis</name>
    <dbReference type="NCBI Taxonomy" id="2267262"/>
    <lineage>
        <taxon>Bacteria</taxon>
        <taxon>Pseudomonadati</taxon>
        <taxon>Pseudomonadota</taxon>
        <taxon>Betaproteobacteria</taxon>
        <taxon>Burkholderiales</taxon>
        <taxon>Tepidimonas</taxon>
    </lineage>
</organism>
<accession>A0A554XJ81</accession>
<gene>
    <name evidence="1" type="ORF">Tchar_00473</name>
</gene>
<dbReference type="InterPro" id="IPR037257">
    <property type="entry name" value="T2SS_E_N_sf"/>
</dbReference>
<dbReference type="SUPFAM" id="SSF160246">
    <property type="entry name" value="EspE N-terminal domain-like"/>
    <property type="match status" value="1"/>
</dbReference>
<reference evidence="1 2" key="1">
    <citation type="submission" date="2019-07" db="EMBL/GenBank/DDBJ databases">
        <title>Tepidimonas charontis SPSP-6 draft genome.</title>
        <authorList>
            <person name="Da Costa M.S."/>
            <person name="Froufe H.J.C."/>
            <person name="Egas C."/>
            <person name="Albuquerque L."/>
        </authorList>
    </citation>
    <scope>NUCLEOTIDE SEQUENCE [LARGE SCALE GENOMIC DNA]</scope>
    <source>
        <strain evidence="1 2">SPSP-6</strain>
    </source>
</reference>
<evidence type="ECO:0000313" key="1">
    <source>
        <dbReference type="EMBL" id="TSE35893.1"/>
    </source>
</evidence>
<comment type="caution">
    <text evidence="1">The sequence shown here is derived from an EMBL/GenBank/DDBJ whole genome shotgun (WGS) entry which is preliminary data.</text>
</comment>
<dbReference type="AlphaFoldDB" id="A0A554XJ81"/>
<sequence>MTLNATFVIPHRSIDESYTVGEPVLAAAVEGWNGRVIEGRLVDFQPANETLKLLLTGHARPVSLRFAQVKRLRIPPRSDAPPPFLPSGFADEASRPFAVRLRDGSVYAGLCHDCRRHPYGVWLFPRVVASDDPERVFLPKQAIASLELRRDDGVWAGDSGFGQSLLEPDDAEIPLEATVSAPPMVETPEQLKEALERQARLKPVPIGEALVGLGKLTAAQLRQALERQKREPNQPLGQMLVQMGLIQPADLQVALARKMGYPFVDVRKFPVDAAALRLVPAPLAAR</sequence>
<name>A0A554XJ81_9BURK</name>
<dbReference type="RefSeq" id="WP_408033530.1">
    <property type="nucleotide sequence ID" value="NZ_VJON01000004.1"/>
</dbReference>